<feature type="region of interest" description="Disordered" evidence="3">
    <location>
        <begin position="630"/>
        <end position="733"/>
    </location>
</feature>
<comment type="similarity">
    <text evidence="2">Belongs to the peptidase S1 family. CLIP subfamily.</text>
</comment>
<feature type="region of interest" description="Disordered" evidence="3">
    <location>
        <begin position="1010"/>
        <end position="1057"/>
    </location>
</feature>
<evidence type="ECO:0000256" key="4">
    <source>
        <dbReference type="SAM" id="SignalP"/>
    </source>
</evidence>
<sequence>MVSRFLRPVLLLGFLLVATAAEVNQKRSKRAVFPFVLGQSILDIQCRAGAITVCAPDGPNACPTNYKTNIPNVGACGFATLQRYLTTGDVSGTCCIFDTTTATTVSPTATSTGVNIILPQIVAYPVYAQYPFAIGNSSSSSGGSTSSFGGSTSSLGVSSGGRSDDQDDGLQFSSAEEASEYEQEQKAEARQYGGGSPSYGSSYPASPAASYGGSSPSYGSPPSYAASPASNYGSYGGNNMVMGTNNMATVMGTTNMATGTTSITANGQAVYNPVNLAYPPLLRLTSIPVPAGSGFSAFPPALNVQVLGSSTPMVNALQSLLVQLFAISGVSSTTIAGCQNALIITQSTPGFTAQMEAAIQVCLTAARGVSGTNAAVTAIITAINGLLASGPLSNTASATATVNGATVSLTGTACSSQAIDLPASIIDFIRFTRLLQRSTVSPAAVNGIASFTSNFALSPILTSNAVSTLNPLLLTIASSTGLSSDLSSTTTNLRIALASYQAYTAQTNTVVLIKTLYQLAGQNNSDLAPNVLGGLGALVALTAGLNGVPTNLADQVATTARFVAESANTPLVQVILARIIECRMRPSCCNGNGGVSASTTTSTTMTMPTSTSAPSYGYISNAPATPSYASYGSSSGYGSPSPSNYGAAPASSVSYGGSSGYASPSPAPSPSPSYGGGSSYSPSPSPSPSYGGGSSYSPSPSPSPSYGGGSSYSPSPSPSYGSPPASHGGGSGGYGASGGGGAMAGQASNSNTNYPSLAVNQSATVVRTQNFNNSFPQYLPVYPVLPFVGGAAGSGAAGAGGAVLTIPASNNSAYNYGYPLNLPQYPVLPYYVQQSSGGMTGMGGANSGYGSNTASYGSSYSYASPSPSPSPSYGGSSSYGSPTPPTSTSYGASGYAASSGSGMGSSYGGSSGYGSPAMSTTAPATYGGSSGYGAAASGSGSAYGGSSGYGSPATSTPAPAYGGSSSYGSNTGSNYGSPSNQGQASYGGSSGYGSSMNAGPGSGMVVAAPAPTPAPAPAPGPSGVSPGPATASPAPPVSLPPVTAPSTLPPPQSTASTMMTTASFNRTATWGPFPASDVAVPQSKNLDQCGIPHATQEGDIAFLMANAQKGPRMNIYRSKRASSGREARVTNSMVAKDMEVCWMAAILLDGKYQSGASIVSEWFVLTAAHEIDGRDISRLRVRVGDIDVRQGSLDKDERVGCIQDITVDKVFLHPDFDRKTLSSDIGLLRLKEPINLNSPCVCKVCLQEEAPQEGETCIVSGYGSTRTVDPSQTKSEEEAFALSGPNAEILRYAGIPVVANDVCSAAFKNDKLAPRLKAPFGVLDDTQVCAGGISQRDACYGDGGSPLVCYNGRSFYQAGVVSYGRGCGKALMAAVYGSVTAAAPWINEAIITEKP</sequence>
<feature type="compositionally biased region" description="Low complexity" evidence="3">
    <location>
        <begin position="143"/>
        <end position="161"/>
    </location>
</feature>
<reference evidence="6 7" key="1">
    <citation type="journal article" date="2016" name="Nat. Commun.">
        <title>Extremotolerant tardigrade genome and improved radiotolerance of human cultured cells by tardigrade-unique protein.</title>
        <authorList>
            <person name="Hashimoto T."/>
            <person name="Horikawa D.D."/>
            <person name="Saito Y."/>
            <person name="Kuwahara H."/>
            <person name="Kozuka-Hata H."/>
            <person name="Shin-I T."/>
            <person name="Minakuchi Y."/>
            <person name="Ohishi K."/>
            <person name="Motoyama A."/>
            <person name="Aizu T."/>
            <person name="Enomoto A."/>
            <person name="Kondo K."/>
            <person name="Tanaka S."/>
            <person name="Hara Y."/>
            <person name="Koshikawa S."/>
            <person name="Sagara H."/>
            <person name="Miura T."/>
            <person name="Yokobori S."/>
            <person name="Miyagawa K."/>
            <person name="Suzuki Y."/>
            <person name="Kubo T."/>
            <person name="Oyama M."/>
            <person name="Kohara Y."/>
            <person name="Fujiyama A."/>
            <person name="Arakawa K."/>
            <person name="Katayama T."/>
            <person name="Toyoda A."/>
            <person name="Kunieda T."/>
        </authorList>
    </citation>
    <scope>NUCLEOTIDE SEQUENCE [LARGE SCALE GENOMIC DNA]</scope>
    <source>
        <strain evidence="6 7">YOKOZUNA-1</strain>
    </source>
</reference>
<dbReference type="Pfam" id="PF00089">
    <property type="entry name" value="Trypsin"/>
    <property type="match status" value="1"/>
</dbReference>
<dbReference type="SUPFAM" id="SSF50494">
    <property type="entry name" value="Trypsin-like serine proteases"/>
    <property type="match status" value="1"/>
</dbReference>
<evidence type="ECO:0000256" key="2">
    <source>
        <dbReference type="ARBA" id="ARBA00024195"/>
    </source>
</evidence>
<keyword evidence="1" id="KW-1015">Disulfide bond</keyword>
<feature type="compositionally biased region" description="Pro residues" evidence="3">
    <location>
        <begin position="1033"/>
        <end position="1052"/>
    </location>
</feature>
<dbReference type="PRINTS" id="PR00722">
    <property type="entry name" value="CHYMOTRYPSIN"/>
</dbReference>
<feature type="region of interest" description="Disordered" evidence="3">
    <location>
        <begin position="593"/>
        <end position="616"/>
    </location>
</feature>
<feature type="signal peptide" evidence="4">
    <location>
        <begin position="1"/>
        <end position="20"/>
    </location>
</feature>
<feature type="compositionally biased region" description="Low complexity" evidence="3">
    <location>
        <begin position="1021"/>
        <end position="1032"/>
    </location>
</feature>
<dbReference type="InterPro" id="IPR001254">
    <property type="entry name" value="Trypsin_dom"/>
</dbReference>
<feature type="compositionally biased region" description="Low complexity" evidence="3">
    <location>
        <begin position="711"/>
        <end position="726"/>
    </location>
</feature>
<feature type="compositionally biased region" description="Low complexity" evidence="3">
    <location>
        <begin position="198"/>
        <end position="223"/>
    </location>
</feature>
<keyword evidence="4" id="KW-0732">Signal</keyword>
<dbReference type="PANTHER" id="PTHR24256">
    <property type="entry name" value="TRYPTASE-RELATED"/>
    <property type="match status" value="1"/>
</dbReference>
<feature type="compositionally biased region" description="Low complexity" evidence="3">
    <location>
        <begin position="630"/>
        <end position="664"/>
    </location>
</feature>
<evidence type="ECO:0000256" key="3">
    <source>
        <dbReference type="SAM" id="MobiDB-lite"/>
    </source>
</evidence>
<dbReference type="CDD" id="cd00190">
    <property type="entry name" value="Tryp_SPc"/>
    <property type="match status" value="1"/>
</dbReference>
<keyword evidence="7" id="KW-1185">Reference proteome</keyword>
<dbReference type="InterPro" id="IPR051487">
    <property type="entry name" value="Ser/Thr_Proteases_Immune/Dev"/>
</dbReference>
<dbReference type="InterPro" id="IPR043504">
    <property type="entry name" value="Peptidase_S1_PA_chymotrypsin"/>
</dbReference>
<dbReference type="EMBL" id="BDGG01000002">
    <property type="protein sequence ID" value="GAU91506.1"/>
    <property type="molecule type" value="Genomic_DNA"/>
</dbReference>
<protein>
    <recommendedName>
        <fullName evidence="5">Peptidase S1 domain-containing protein</fullName>
    </recommendedName>
</protein>
<dbReference type="STRING" id="947166.A0A1D1UP58"/>
<dbReference type="GO" id="GO:0006508">
    <property type="term" value="P:proteolysis"/>
    <property type="evidence" value="ECO:0007669"/>
    <property type="project" value="InterPro"/>
</dbReference>
<organism evidence="6 7">
    <name type="scientific">Ramazzottius varieornatus</name>
    <name type="common">Water bear</name>
    <name type="synonym">Tardigrade</name>
    <dbReference type="NCBI Taxonomy" id="947166"/>
    <lineage>
        <taxon>Eukaryota</taxon>
        <taxon>Metazoa</taxon>
        <taxon>Ecdysozoa</taxon>
        <taxon>Tardigrada</taxon>
        <taxon>Eutardigrada</taxon>
        <taxon>Parachela</taxon>
        <taxon>Hypsibioidea</taxon>
        <taxon>Ramazzottiidae</taxon>
        <taxon>Ramazzottius</taxon>
    </lineage>
</organism>
<feature type="domain" description="Peptidase S1" evidence="5">
    <location>
        <begin position="1129"/>
        <end position="1391"/>
    </location>
</feature>
<evidence type="ECO:0000313" key="6">
    <source>
        <dbReference type="EMBL" id="GAU91506.1"/>
    </source>
</evidence>
<feature type="compositionally biased region" description="Pro residues" evidence="3">
    <location>
        <begin position="1010"/>
        <end position="1020"/>
    </location>
</feature>
<accession>A0A1D1UP58</accession>
<feature type="chain" id="PRO_5008897438" description="Peptidase S1 domain-containing protein" evidence="4">
    <location>
        <begin position="21"/>
        <end position="1395"/>
    </location>
</feature>
<comment type="caution">
    <text evidence="6">The sequence shown here is derived from an EMBL/GenBank/DDBJ whole genome shotgun (WGS) entry which is preliminary data.</text>
</comment>
<dbReference type="Gene3D" id="2.40.10.10">
    <property type="entry name" value="Trypsin-like serine proteases"/>
    <property type="match status" value="1"/>
</dbReference>
<dbReference type="SMART" id="SM00020">
    <property type="entry name" value="Tryp_SPc"/>
    <property type="match status" value="1"/>
</dbReference>
<feature type="region of interest" description="Disordered" evidence="3">
    <location>
        <begin position="871"/>
        <end position="890"/>
    </location>
</feature>
<dbReference type="OrthoDB" id="6261922at2759"/>
<gene>
    <name evidence="6" type="primary">RvY_03745-1</name>
    <name evidence="6" type="synonym">RvY_03745.1</name>
    <name evidence="6" type="ORF">RvY_03745</name>
</gene>
<dbReference type="Proteomes" id="UP000186922">
    <property type="component" value="Unassembled WGS sequence"/>
</dbReference>
<evidence type="ECO:0000313" key="7">
    <source>
        <dbReference type="Proteomes" id="UP000186922"/>
    </source>
</evidence>
<feature type="region of interest" description="Disordered" evidence="3">
    <location>
        <begin position="143"/>
        <end position="223"/>
    </location>
</feature>
<feature type="compositionally biased region" description="Low complexity" evidence="3">
    <location>
        <begin position="596"/>
        <end position="615"/>
    </location>
</feature>
<dbReference type="GO" id="GO:0004252">
    <property type="term" value="F:serine-type endopeptidase activity"/>
    <property type="evidence" value="ECO:0007669"/>
    <property type="project" value="InterPro"/>
</dbReference>
<dbReference type="PROSITE" id="PS50240">
    <property type="entry name" value="TRYPSIN_DOM"/>
    <property type="match status" value="1"/>
</dbReference>
<dbReference type="InterPro" id="IPR001314">
    <property type="entry name" value="Peptidase_S1A"/>
</dbReference>
<evidence type="ECO:0000256" key="1">
    <source>
        <dbReference type="ARBA" id="ARBA00023157"/>
    </source>
</evidence>
<name>A0A1D1UP58_RAMVA</name>
<dbReference type="InterPro" id="IPR009003">
    <property type="entry name" value="Peptidase_S1_PA"/>
</dbReference>
<evidence type="ECO:0000259" key="5">
    <source>
        <dbReference type="PROSITE" id="PS50240"/>
    </source>
</evidence>
<proteinExistence type="inferred from homology"/>